<reference evidence="1" key="1">
    <citation type="submission" date="2025-08" db="UniProtKB">
        <authorList>
            <consortium name="Ensembl"/>
        </authorList>
    </citation>
    <scope>IDENTIFICATION</scope>
</reference>
<reference evidence="1" key="2">
    <citation type="submission" date="2025-09" db="UniProtKB">
        <authorList>
            <consortium name="Ensembl"/>
        </authorList>
    </citation>
    <scope>IDENTIFICATION</scope>
</reference>
<dbReference type="Ensembl" id="ENSPTXT00000011714.1">
    <property type="protein sequence ID" value="ENSPTXP00000011348.1"/>
    <property type="gene ID" value="ENSPTXG00000008002.1"/>
</dbReference>
<evidence type="ECO:0000313" key="2">
    <source>
        <dbReference type="Proteomes" id="UP000472273"/>
    </source>
</evidence>
<organism evidence="1 2">
    <name type="scientific">Pseudonaja textilis</name>
    <name type="common">Eastern brown snake</name>
    <dbReference type="NCBI Taxonomy" id="8673"/>
    <lineage>
        <taxon>Eukaryota</taxon>
        <taxon>Metazoa</taxon>
        <taxon>Chordata</taxon>
        <taxon>Craniata</taxon>
        <taxon>Vertebrata</taxon>
        <taxon>Euteleostomi</taxon>
        <taxon>Lepidosauria</taxon>
        <taxon>Squamata</taxon>
        <taxon>Bifurcata</taxon>
        <taxon>Unidentata</taxon>
        <taxon>Episquamata</taxon>
        <taxon>Toxicofera</taxon>
        <taxon>Serpentes</taxon>
        <taxon>Colubroidea</taxon>
        <taxon>Elapidae</taxon>
        <taxon>Hydrophiinae</taxon>
        <taxon>Pseudonaja</taxon>
    </lineage>
</organism>
<dbReference type="Proteomes" id="UP000472273">
    <property type="component" value="Unplaced"/>
</dbReference>
<dbReference type="AlphaFoldDB" id="A0A670YP63"/>
<sequence>MELIEAYVEGSLELQQSLLQLLDSWSVPGFQIKDLARQYRALPGKWPEKINHRTMNKVAFRLLQKYSLDPGGHGWHVFCGEGGEPSFWGDSWELDGVRGCSGLLPIERGGRNWVPQSQGTRETSFQHEDLVSAQREPLAGPCTSFRITK</sequence>
<keyword evidence="2" id="KW-1185">Reference proteome</keyword>
<protein>
    <submittedName>
        <fullName evidence="1">Uncharacterized protein</fullName>
    </submittedName>
</protein>
<name>A0A670YP63_PSETE</name>
<proteinExistence type="predicted"/>
<accession>A0A670YP63</accession>
<evidence type="ECO:0000313" key="1">
    <source>
        <dbReference type="Ensembl" id="ENSPTXP00000011348.1"/>
    </source>
</evidence>